<organism evidence="9 10">
    <name type="scientific">Coptis chinensis</name>
    <dbReference type="NCBI Taxonomy" id="261450"/>
    <lineage>
        <taxon>Eukaryota</taxon>
        <taxon>Viridiplantae</taxon>
        <taxon>Streptophyta</taxon>
        <taxon>Embryophyta</taxon>
        <taxon>Tracheophyta</taxon>
        <taxon>Spermatophyta</taxon>
        <taxon>Magnoliopsida</taxon>
        <taxon>Ranunculales</taxon>
        <taxon>Ranunculaceae</taxon>
        <taxon>Coptidoideae</taxon>
        <taxon>Coptis</taxon>
    </lineage>
</organism>
<evidence type="ECO:0000256" key="4">
    <source>
        <dbReference type="ARBA" id="ARBA00022618"/>
    </source>
</evidence>
<proteinExistence type="inferred from homology"/>
<evidence type="ECO:0000256" key="7">
    <source>
        <dbReference type="ARBA" id="ARBA00024211"/>
    </source>
</evidence>
<comment type="similarity">
    <text evidence="7">Belongs to the SOSEKI family.</text>
</comment>
<feature type="domain" description="SOSEKI DIX-like" evidence="8">
    <location>
        <begin position="8"/>
        <end position="65"/>
    </location>
</feature>
<dbReference type="AlphaFoldDB" id="A0A835IX79"/>
<evidence type="ECO:0000256" key="3">
    <source>
        <dbReference type="ARBA" id="ARBA00022475"/>
    </source>
</evidence>
<keyword evidence="5" id="KW-0472">Membrane</keyword>
<keyword evidence="2" id="KW-0217">Developmental protein</keyword>
<reference evidence="9 10" key="1">
    <citation type="submission" date="2020-10" db="EMBL/GenBank/DDBJ databases">
        <title>The Coptis chinensis genome and diversification of protoberbering-type alkaloids.</title>
        <authorList>
            <person name="Wang B."/>
            <person name="Shu S."/>
            <person name="Song C."/>
            <person name="Liu Y."/>
        </authorList>
    </citation>
    <scope>NUCLEOTIDE SEQUENCE [LARGE SCALE GENOMIC DNA]</scope>
    <source>
        <strain evidence="9">HL-2020</strain>
        <tissue evidence="9">Leaf</tissue>
    </source>
</reference>
<keyword evidence="3" id="KW-1003">Cell membrane</keyword>
<dbReference type="GO" id="GO:0051301">
    <property type="term" value="P:cell division"/>
    <property type="evidence" value="ECO:0007669"/>
    <property type="project" value="UniProtKB-KW"/>
</dbReference>
<dbReference type="Proteomes" id="UP000631114">
    <property type="component" value="Unassembled WGS sequence"/>
</dbReference>
<evidence type="ECO:0000259" key="8">
    <source>
        <dbReference type="Pfam" id="PF06136"/>
    </source>
</evidence>
<keyword evidence="10" id="KW-1185">Reference proteome</keyword>
<dbReference type="PANTHER" id="PTHR31083:SF4">
    <property type="entry name" value="PROTEIN SOSEKI 4-RELATED"/>
    <property type="match status" value="1"/>
</dbReference>
<keyword evidence="4" id="KW-0132">Cell division</keyword>
<gene>
    <name evidence="9" type="ORF">IFM89_019867</name>
</gene>
<dbReference type="GO" id="GO:0051258">
    <property type="term" value="P:protein polymerization"/>
    <property type="evidence" value="ECO:0007669"/>
    <property type="project" value="UniProtKB-ARBA"/>
</dbReference>
<evidence type="ECO:0000256" key="5">
    <source>
        <dbReference type="ARBA" id="ARBA00023136"/>
    </source>
</evidence>
<evidence type="ECO:0000313" key="9">
    <source>
        <dbReference type="EMBL" id="KAF9625161.1"/>
    </source>
</evidence>
<evidence type="ECO:0000256" key="1">
    <source>
        <dbReference type="ARBA" id="ARBA00004413"/>
    </source>
</evidence>
<dbReference type="PANTHER" id="PTHR31083">
    <property type="entry name" value="UPSTREAM OF FLC PROTEIN (DUF966)"/>
    <property type="match status" value="1"/>
</dbReference>
<evidence type="ECO:0000256" key="6">
    <source>
        <dbReference type="ARBA" id="ARBA00023306"/>
    </source>
</evidence>
<dbReference type="OrthoDB" id="1280899at2759"/>
<dbReference type="InterPro" id="IPR048351">
    <property type="entry name" value="SOK_DIX"/>
</dbReference>
<name>A0A835IX79_9MAGN</name>
<dbReference type="GO" id="GO:0005886">
    <property type="term" value="C:plasma membrane"/>
    <property type="evidence" value="ECO:0007669"/>
    <property type="project" value="UniProtKB-SubCell"/>
</dbReference>
<comment type="caution">
    <text evidence="9">The sequence shown here is derived from an EMBL/GenBank/DDBJ whole genome shotgun (WGS) entry which is preliminary data.</text>
</comment>
<evidence type="ECO:0000256" key="2">
    <source>
        <dbReference type="ARBA" id="ARBA00022473"/>
    </source>
</evidence>
<keyword evidence="6" id="KW-0131">Cell cycle</keyword>
<dbReference type="InterPro" id="IPR010369">
    <property type="entry name" value="SOK"/>
</dbReference>
<accession>A0A835IX79</accession>
<protein>
    <recommendedName>
        <fullName evidence="8">SOSEKI DIX-like domain-containing protein</fullName>
    </recommendedName>
</protein>
<comment type="subcellular location">
    <subcellularLocation>
        <location evidence="1">Cell membrane</location>
        <topology evidence="1">Peripheral membrane protein</topology>
        <orientation evidence="1">Cytoplasmic side</orientation>
    </subcellularLocation>
</comment>
<dbReference type="Pfam" id="PF06136">
    <property type="entry name" value="SOK"/>
    <property type="match status" value="1"/>
</dbReference>
<dbReference type="EMBL" id="JADFTS010000001">
    <property type="protein sequence ID" value="KAF9625161.1"/>
    <property type="molecule type" value="Genomic_DNA"/>
</dbReference>
<sequence>MPVLGSSKDVINRLNSLRGKGMTSMYSWSSKRSYKNGFVWHDLSENDYIYPVHGQEYVLKGSELMQAQEQTIISSEKLPQIQRSNDEEECNFQVVTFDEEISLGVPLIFTNIKSIKQNHLPVKEKRYLKKTSMVHEFYALKIRTNSGYYSAS</sequence>
<evidence type="ECO:0000313" key="10">
    <source>
        <dbReference type="Proteomes" id="UP000631114"/>
    </source>
</evidence>